<dbReference type="PANTHER" id="PTHR35519:SF2">
    <property type="entry name" value="PH DOMAIN PROTEIN"/>
    <property type="match status" value="1"/>
</dbReference>
<accession>A0A4U0YRW3</accession>
<evidence type="ECO:0000313" key="2">
    <source>
        <dbReference type="EMBL" id="TKA94375.1"/>
    </source>
</evidence>
<proteinExistence type="predicted"/>
<dbReference type="PANTHER" id="PTHR35519">
    <property type="entry name" value="MEMBRANE PROTEINS"/>
    <property type="match status" value="1"/>
</dbReference>
<dbReference type="Proteomes" id="UP000306340">
    <property type="component" value="Unassembled WGS sequence"/>
</dbReference>
<dbReference type="Pfam" id="PF13430">
    <property type="entry name" value="DUF4112"/>
    <property type="match status" value="1"/>
</dbReference>
<dbReference type="AlphaFoldDB" id="A0A4U0YRW3"/>
<feature type="compositionally biased region" description="Basic and acidic residues" evidence="1">
    <location>
        <begin position="1"/>
        <end position="11"/>
    </location>
</feature>
<gene>
    <name evidence="2" type="ORF">FAZ78_22670</name>
</gene>
<organism evidence="2 3">
    <name type="scientific">Cereibacter changlensis</name>
    <dbReference type="NCBI Taxonomy" id="402884"/>
    <lineage>
        <taxon>Bacteria</taxon>
        <taxon>Pseudomonadati</taxon>
        <taxon>Pseudomonadota</taxon>
        <taxon>Alphaproteobacteria</taxon>
        <taxon>Rhodobacterales</taxon>
        <taxon>Paracoccaceae</taxon>
        <taxon>Cereibacter</taxon>
    </lineage>
</organism>
<dbReference type="EMBL" id="SWAU01000370">
    <property type="protein sequence ID" value="TKA94375.1"/>
    <property type="molecule type" value="Genomic_DNA"/>
</dbReference>
<comment type="caution">
    <text evidence="2">The sequence shown here is derived from an EMBL/GenBank/DDBJ whole genome shotgun (WGS) entry which is preliminary data.</text>
</comment>
<name>A0A4U0YRW3_9RHOB</name>
<protein>
    <submittedName>
        <fullName evidence="2">DUF4112 domain-containing protein</fullName>
    </submittedName>
</protein>
<reference evidence="2 3" key="1">
    <citation type="submission" date="2019-04" db="EMBL/GenBank/DDBJ databases">
        <title>Crypto-aerobic microbial life in anoxic (sulfidic) marine sediments.</title>
        <authorList>
            <person name="Bhattacharya S."/>
            <person name="Roy C."/>
            <person name="Mondal N."/>
            <person name="Sarkar J."/>
            <person name="Mandal S."/>
            <person name="Rameez M.J."/>
            <person name="Ghosh W."/>
        </authorList>
    </citation>
    <scope>NUCLEOTIDE SEQUENCE [LARGE SCALE GENOMIC DNA]</scope>
    <source>
        <strain evidence="2 3">SBBC</strain>
    </source>
</reference>
<evidence type="ECO:0000313" key="3">
    <source>
        <dbReference type="Proteomes" id="UP000306340"/>
    </source>
</evidence>
<sequence length="137" mass="15235">MAALLREDRGMTRRPTTRRPATRQQVDAELVRLDRLAKLLDSQFSILGFRFGWDGIASLVPVVGDAATMLPSAYLIWRARELGLPASVLRRMAVNTALDFVGGSVPVAGTVFDLFFKANLKNMALLRRHLSEIPAER</sequence>
<feature type="region of interest" description="Disordered" evidence="1">
    <location>
        <begin position="1"/>
        <end position="23"/>
    </location>
</feature>
<dbReference type="InterPro" id="IPR025187">
    <property type="entry name" value="DUF4112"/>
</dbReference>
<evidence type="ECO:0000256" key="1">
    <source>
        <dbReference type="SAM" id="MobiDB-lite"/>
    </source>
</evidence>